<dbReference type="EMBL" id="SKBM01000118">
    <property type="protein sequence ID" value="TCZ48900.1"/>
    <property type="molecule type" value="Genomic_DNA"/>
</dbReference>
<gene>
    <name evidence="1" type="ORF">EXY23_27485</name>
</gene>
<protein>
    <submittedName>
        <fullName evidence="1">Retroviral-like aspartic protease</fullName>
    </submittedName>
</protein>
<reference evidence="1 2" key="1">
    <citation type="submission" date="2019-03" db="EMBL/GenBank/DDBJ databases">
        <title>Paracraurococcus aquatilis NE82 genome sequence.</title>
        <authorList>
            <person name="Zhao Y."/>
            <person name="Du Z."/>
        </authorList>
    </citation>
    <scope>NUCLEOTIDE SEQUENCE [LARGE SCALE GENOMIC DNA]</scope>
    <source>
        <strain evidence="1 2">NE82</strain>
    </source>
</reference>
<organism evidence="1 2">
    <name type="scientific">Roseicella aquatilis</name>
    <dbReference type="NCBI Taxonomy" id="2527868"/>
    <lineage>
        <taxon>Bacteria</taxon>
        <taxon>Pseudomonadati</taxon>
        <taxon>Pseudomonadota</taxon>
        <taxon>Alphaproteobacteria</taxon>
        <taxon>Acetobacterales</taxon>
        <taxon>Roseomonadaceae</taxon>
        <taxon>Roseicella</taxon>
    </lineage>
</organism>
<dbReference type="PANTHER" id="PTHR12917:SF18">
    <property type="entry name" value="DNA DAMAGE-INDUCIBLE PROTEIN 1-LIKE"/>
    <property type="match status" value="1"/>
</dbReference>
<evidence type="ECO:0000313" key="2">
    <source>
        <dbReference type="Proteomes" id="UP000295023"/>
    </source>
</evidence>
<dbReference type="InterPro" id="IPR021109">
    <property type="entry name" value="Peptidase_aspartic_dom_sf"/>
</dbReference>
<keyword evidence="1" id="KW-0378">Hydrolase</keyword>
<dbReference type="GO" id="GO:0004190">
    <property type="term" value="F:aspartic-type endopeptidase activity"/>
    <property type="evidence" value="ECO:0007669"/>
    <property type="project" value="InterPro"/>
</dbReference>
<dbReference type="GO" id="GO:0006508">
    <property type="term" value="P:proteolysis"/>
    <property type="evidence" value="ECO:0007669"/>
    <property type="project" value="UniProtKB-KW"/>
</dbReference>
<proteinExistence type="predicted"/>
<dbReference type="PANTHER" id="PTHR12917">
    <property type="entry name" value="ASPARTYL PROTEASE DDI-RELATED"/>
    <property type="match status" value="1"/>
</dbReference>
<comment type="caution">
    <text evidence="1">The sequence shown here is derived from an EMBL/GenBank/DDBJ whole genome shotgun (WGS) entry which is preliminary data.</text>
</comment>
<sequence length="120" mass="12744">MAVHVEEAEEENEPRMGALRLFHALKGKAIGKKAASMGLMYVDVAINGKPTRAMVDTGATHNFIADQEARRLGLKLEKDASKMKAVNSAACPIAGLAKGVPIRVGSWTGTTNLMAVPLDD</sequence>
<dbReference type="Gene3D" id="2.40.70.10">
    <property type="entry name" value="Acid Proteases"/>
    <property type="match status" value="1"/>
</dbReference>
<evidence type="ECO:0000313" key="1">
    <source>
        <dbReference type="EMBL" id="TCZ48900.1"/>
    </source>
</evidence>
<name>A0A4R4D4Y5_9PROT</name>
<dbReference type="AlphaFoldDB" id="A0A4R4D4Y5"/>
<dbReference type="CDD" id="cd00303">
    <property type="entry name" value="retropepsin_like"/>
    <property type="match status" value="1"/>
</dbReference>
<dbReference type="SUPFAM" id="SSF50630">
    <property type="entry name" value="Acid proteases"/>
    <property type="match status" value="1"/>
</dbReference>
<dbReference type="InterPro" id="IPR001969">
    <property type="entry name" value="Aspartic_peptidase_AS"/>
</dbReference>
<dbReference type="PROSITE" id="PS00141">
    <property type="entry name" value="ASP_PROTEASE"/>
    <property type="match status" value="1"/>
</dbReference>
<keyword evidence="1" id="KW-0645">Protease</keyword>
<dbReference type="Pfam" id="PF13975">
    <property type="entry name" value="gag-asp_proteas"/>
    <property type="match status" value="1"/>
</dbReference>
<feature type="non-terminal residue" evidence="1">
    <location>
        <position position="120"/>
    </location>
</feature>
<accession>A0A4R4D4Y5</accession>
<keyword evidence="2" id="KW-1185">Reference proteome</keyword>
<dbReference type="OrthoDB" id="7281214at2"/>
<dbReference type="Proteomes" id="UP000295023">
    <property type="component" value="Unassembled WGS sequence"/>
</dbReference>